<feature type="transmembrane region" description="Helical" evidence="2">
    <location>
        <begin position="183"/>
        <end position="206"/>
    </location>
</feature>
<keyword evidence="5" id="KW-1185">Reference proteome</keyword>
<evidence type="ECO:0000259" key="3">
    <source>
        <dbReference type="Pfam" id="PF13676"/>
    </source>
</evidence>
<dbReference type="Pfam" id="PF13676">
    <property type="entry name" value="TIR_2"/>
    <property type="match status" value="1"/>
</dbReference>
<evidence type="ECO:0000256" key="1">
    <source>
        <dbReference type="PROSITE-ProRule" id="PRU00339"/>
    </source>
</evidence>
<dbReference type="SUPFAM" id="SSF52200">
    <property type="entry name" value="Toll/Interleukin receptor TIR domain"/>
    <property type="match status" value="1"/>
</dbReference>
<dbReference type="SMART" id="SM00028">
    <property type="entry name" value="TPR"/>
    <property type="match status" value="2"/>
</dbReference>
<sequence>MEKRRRYKAFISYSHHDRKAAEWLHRALETYRAPPRLTAGGNASFAGGLRPIFRDRAELGAAADLGDAIRDALDRSDALIVLCSPTAADSRWVDQEVAYFLKDHGPGAVICVITPATPQSARLPEVMPPTLRAALPETVEPLAVDLRPGADGKRLARLKIAAGLLGVSLDQLVQRDARRRLRVMTAFTTLAALVTVGMGAMTIATLKSRQIAREQRDETEALVAYMLGDLRQQLEPVGRLDVLDGVSAKVLAYYAKARTDRLDDKALAQRAKAQTLLGTIREQRNDLVGAEDAFRQAAATTHALVERDPKNGERIFDEAQNVFWLAYMQWRRGDIAGAERGFRRYGELARTLVKLDPKRGEWRIEVAYAQNNLGTLMFEQGRSEEALTAFRSALAVFDAERRRAPRDKALITSTANTRAWIADTLLKQGRVSDAYVERQAALGLLAEAGRQAPDDKRLAAQTIGASLALARLELDLGRLEDARARSDEGMSRLRDLAALDPTNAKWREFQLVGHMDLADIACWSGDMAQARAAHAAAALALAKLRAGEGDKAWRGELDGRLDQQAVVLARRGGDTAGARALAQAIIDRLRTMPSDRDGAADRSLLLGFAQLEAGHADEAVAILAPLRTSLSPAYANVLARAYLATGQRDQGESIVRALKKHGYAHPSLTAF</sequence>
<accession>A0ABY4ZWQ8</accession>
<dbReference type="InterPro" id="IPR035897">
    <property type="entry name" value="Toll_tir_struct_dom_sf"/>
</dbReference>
<dbReference type="Gene3D" id="3.40.50.10140">
    <property type="entry name" value="Toll/interleukin-1 receptor homology (TIR) domain"/>
    <property type="match status" value="1"/>
</dbReference>
<feature type="domain" description="TIR" evidence="3">
    <location>
        <begin position="10"/>
        <end position="115"/>
    </location>
</feature>
<dbReference type="InterPro" id="IPR019734">
    <property type="entry name" value="TPR_rpt"/>
</dbReference>
<evidence type="ECO:0000313" key="5">
    <source>
        <dbReference type="Proteomes" id="UP001057520"/>
    </source>
</evidence>
<gene>
    <name evidence="4" type="ORF">MZV50_03115</name>
</gene>
<dbReference type="InterPro" id="IPR000157">
    <property type="entry name" value="TIR_dom"/>
</dbReference>
<dbReference type="PROSITE" id="PS50005">
    <property type="entry name" value="TPR"/>
    <property type="match status" value="1"/>
</dbReference>
<keyword evidence="1" id="KW-0802">TPR repeat</keyword>
<feature type="repeat" description="TPR" evidence="1">
    <location>
        <begin position="367"/>
        <end position="400"/>
    </location>
</feature>
<keyword evidence="2" id="KW-0472">Membrane</keyword>
<evidence type="ECO:0000256" key="2">
    <source>
        <dbReference type="SAM" id="Phobius"/>
    </source>
</evidence>
<dbReference type="Gene3D" id="1.25.40.10">
    <property type="entry name" value="Tetratricopeptide repeat domain"/>
    <property type="match status" value="1"/>
</dbReference>
<dbReference type="InterPro" id="IPR011990">
    <property type="entry name" value="TPR-like_helical_dom_sf"/>
</dbReference>
<protein>
    <submittedName>
        <fullName evidence="4">TIR domain-containing protein</fullName>
    </submittedName>
</protein>
<name>A0ABY4ZWQ8_9CAUL</name>
<keyword evidence="2" id="KW-1133">Transmembrane helix</keyword>
<dbReference type="SUPFAM" id="SSF48452">
    <property type="entry name" value="TPR-like"/>
    <property type="match status" value="2"/>
</dbReference>
<dbReference type="Proteomes" id="UP001057520">
    <property type="component" value="Chromosome"/>
</dbReference>
<keyword evidence="2" id="KW-0812">Transmembrane</keyword>
<evidence type="ECO:0000313" key="4">
    <source>
        <dbReference type="EMBL" id="USQ96599.1"/>
    </source>
</evidence>
<dbReference type="EMBL" id="CP096040">
    <property type="protein sequence ID" value="USQ96599.1"/>
    <property type="molecule type" value="Genomic_DNA"/>
</dbReference>
<organism evidence="4 5">
    <name type="scientific">Caulobacter segnis</name>
    <dbReference type="NCBI Taxonomy" id="88688"/>
    <lineage>
        <taxon>Bacteria</taxon>
        <taxon>Pseudomonadati</taxon>
        <taxon>Pseudomonadota</taxon>
        <taxon>Alphaproteobacteria</taxon>
        <taxon>Caulobacterales</taxon>
        <taxon>Caulobacteraceae</taxon>
        <taxon>Caulobacter</taxon>
    </lineage>
</organism>
<proteinExistence type="predicted"/>
<reference evidence="4 5" key="1">
    <citation type="submission" date="2022-04" db="EMBL/GenBank/DDBJ databases">
        <title>Genome sequence of soybean root-associated Caulobacter segnis RL271.</title>
        <authorList>
            <person name="Longley R."/>
            <person name="Bonito G."/>
            <person name="Trigodet F."/>
            <person name="Crosson S."/>
            <person name="Fiebig A."/>
        </authorList>
    </citation>
    <scope>NUCLEOTIDE SEQUENCE [LARGE SCALE GENOMIC DNA]</scope>
    <source>
        <strain evidence="4 5">RL271</strain>
    </source>
</reference>